<name>A0ABR2TF04_9ROSI</name>
<evidence type="ECO:0000313" key="3">
    <source>
        <dbReference type="Proteomes" id="UP001396334"/>
    </source>
</evidence>
<proteinExistence type="predicted"/>
<organism evidence="2 3">
    <name type="scientific">Hibiscus sabdariffa</name>
    <name type="common">roselle</name>
    <dbReference type="NCBI Taxonomy" id="183260"/>
    <lineage>
        <taxon>Eukaryota</taxon>
        <taxon>Viridiplantae</taxon>
        <taxon>Streptophyta</taxon>
        <taxon>Embryophyta</taxon>
        <taxon>Tracheophyta</taxon>
        <taxon>Spermatophyta</taxon>
        <taxon>Magnoliopsida</taxon>
        <taxon>eudicotyledons</taxon>
        <taxon>Gunneridae</taxon>
        <taxon>Pentapetalae</taxon>
        <taxon>rosids</taxon>
        <taxon>malvids</taxon>
        <taxon>Malvales</taxon>
        <taxon>Malvaceae</taxon>
        <taxon>Malvoideae</taxon>
        <taxon>Hibiscus</taxon>
    </lineage>
</organism>
<evidence type="ECO:0000256" key="1">
    <source>
        <dbReference type="SAM" id="MobiDB-lite"/>
    </source>
</evidence>
<comment type="caution">
    <text evidence="2">The sequence shown here is derived from an EMBL/GenBank/DDBJ whole genome shotgun (WGS) entry which is preliminary data.</text>
</comment>
<evidence type="ECO:0000313" key="2">
    <source>
        <dbReference type="EMBL" id="KAK9035812.1"/>
    </source>
</evidence>
<dbReference type="Proteomes" id="UP001396334">
    <property type="component" value="Unassembled WGS sequence"/>
</dbReference>
<feature type="region of interest" description="Disordered" evidence="1">
    <location>
        <begin position="71"/>
        <end position="111"/>
    </location>
</feature>
<gene>
    <name evidence="2" type="ORF">V6N11_077841</name>
</gene>
<reference evidence="2 3" key="1">
    <citation type="journal article" date="2024" name="G3 (Bethesda)">
        <title>Genome assembly of Hibiscus sabdariffa L. provides insights into metabolisms of medicinal natural products.</title>
        <authorList>
            <person name="Kim T."/>
        </authorList>
    </citation>
    <scope>NUCLEOTIDE SEQUENCE [LARGE SCALE GENOMIC DNA]</scope>
    <source>
        <strain evidence="2">TK-2024</strain>
        <tissue evidence="2">Old leaves</tissue>
    </source>
</reference>
<dbReference type="EMBL" id="JBBPBN010000006">
    <property type="protein sequence ID" value="KAK9035812.1"/>
    <property type="molecule type" value="Genomic_DNA"/>
</dbReference>
<keyword evidence="3" id="KW-1185">Reference proteome</keyword>
<protein>
    <submittedName>
        <fullName evidence="2">Uncharacterized protein</fullName>
    </submittedName>
</protein>
<accession>A0ABR2TF04</accession>
<sequence>MGIFGMCWFVLEKPKRGEERRKERFGLTVLLSTRRKGYRNGAAATSGGGFSESGLGLWSLGQILPSACVSSKKKDKMKKGLPPFGAEPLTRLRPEPNRLTRPNTRMDPPRLVDQLCSPTLITRLTNI</sequence>